<organism evidence="2 3">
    <name type="scientific">Caballeronia arvi</name>
    <dbReference type="NCBI Taxonomy" id="1777135"/>
    <lineage>
        <taxon>Bacteria</taxon>
        <taxon>Pseudomonadati</taxon>
        <taxon>Pseudomonadota</taxon>
        <taxon>Betaproteobacteria</taxon>
        <taxon>Burkholderiales</taxon>
        <taxon>Burkholderiaceae</taxon>
        <taxon>Caballeronia</taxon>
    </lineage>
</organism>
<dbReference type="EMBL" id="FCOM02000028">
    <property type="protein sequence ID" value="SAL77793.1"/>
    <property type="molecule type" value="Genomic_DNA"/>
</dbReference>
<dbReference type="Proteomes" id="UP000055019">
    <property type="component" value="Unassembled WGS sequence"/>
</dbReference>
<comment type="caution">
    <text evidence="2">The sequence shown here is derived from an EMBL/GenBank/DDBJ whole genome shotgun (WGS) entry which is preliminary data.</text>
</comment>
<evidence type="ECO:0000313" key="3">
    <source>
        <dbReference type="Proteomes" id="UP000055019"/>
    </source>
</evidence>
<sequence>MSARGCKANATAADSAEARESAQSCVDGPATLLRHAPNAFVSAGTLNTAV</sequence>
<feature type="region of interest" description="Disordered" evidence="1">
    <location>
        <begin position="1"/>
        <end position="21"/>
    </location>
</feature>
<name>A0A158KAR7_9BURK</name>
<protein>
    <submittedName>
        <fullName evidence="2">Uncharacterized protein</fullName>
    </submittedName>
</protein>
<accession>A0A158KAR7</accession>
<dbReference type="AlphaFoldDB" id="A0A158KAR7"/>
<gene>
    <name evidence="2" type="ORF">AWB74_05232</name>
</gene>
<proteinExistence type="predicted"/>
<keyword evidence="3" id="KW-1185">Reference proteome</keyword>
<evidence type="ECO:0000256" key="1">
    <source>
        <dbReference type="SAM" id="MobiDB-lite"/>
    </source>
</evidence>
<evidence type="ECO:0000313" key="2">
    <source>
        <dbReference type="EMBL" id="SAL77793.1"/>
    </source>
</evidence>
<reference evidence="2" key="1">
    <citation type="submission" date="2016-01" db="EMBL/GenBank/DDBJ databases">
        <authorList>
            <person name="Peeters C."/>
        </authorList>
    </citation>
    <scope>NUCLEOTIDE SEQUENCE [LARGE SCALE GENOMIC DNA]</scope>
    <source>
        <strain evidence="2">LMG 29317</strain>
    </source>
</reference>